<sequence>MNRANGQIQPQNTDEAWAKLQEKLEDEPVNPVWATWGKQETPIEEQTVEADRSDRTEPEADVVLQAAKADNLAAAEPVHNTGRKSRLPMMSRSRKWAAAAAGVAIFAAILATPVGNTAMAALLNQFKMQEATVVEEGDLRDMFYQIIQNGNGNIEQSLEAFGDISITNGEMKENVPLKDIQGLLGYEPLKGSAMDSVKFVQVSGSHDITLNLKVDEVNKAMKRLGSDNLLPASVDGKPITLHIPEQVNYDLGSDQHWGALSQMNTPVVTVDPSVDLDEAIDAVVNFPLIPDNLRSSLQKSRILSGDLPMPLIKGNHDEQITVAGTPVILTEMKFSNGNSYTAVWVQKGQLLQLSGGDIYPEREQFIQKVQELITQ</sequence>
<protein>
    <recommendedName>
        <fullName evidence="5">DUF4367 domain-containing protein</fullName>
    </recommendedName>
</protein>
<keyword evidence="2" id="KW-0812">Transmembrane</keyword>
<evidence type="ECO:0008006" key="5">
    <source>
        <dbReference type="Google" id="ProtNLM"/>
    </source>
</evidence>
<keyword evidence="2" id="KW-0472">Membrane</keyword>
<keyword evidence="4" id="KW-1185">Reference proteome</keyword>
<organism evidence="3 4">
    <name type="scientific">Paenibacillus silagei</name>
    <dbReference type="NCBI Taxonomy" id="1670801"/>
    <lineage>
        <taxon>Bacteria</taxon>
        <taxon>Bacillati</taxon>
        <taxon>Bacillota</taxon>
        <taxon>Bacilli</taxon>
        <taxon>Bacillales</taxon>
        <taxon>Paenibacillaceae</taxon>
        <taxon>Paenibacillus</taxon>
    </lineage>
</organism>
<feature type="transmembrane region" description="Helical" evidence="2">
    <location>
        <begin position="96"/>
        <end position="123"/>
    </location>
</feature>
<accession>A0ABS4NLQ2</accession>
<evidence type="ECO:0000313" key="3">
    <source>
        <dbReference type="EMBL" id="MBP2110990.1"/>
    </source>
</evidence>
<evidence type="ECO:0000256" key="2">
    <source>
        <dbReference type="SAM" id="Phobius"/>
    </source>
</evidence>
<comment type="caution">
    <text evidence="3">The sequence shown here is derived from an EMBL/GenBank/DDBJ whole genome shotgun (WGS) entry which is preliminary data.</text>
</comment>
<keyword evidence="2" id="KW-1133">Transmembrane helix</keyword>
<dbReference type="RefSeq" id="WP_209870270.1">
    <property type="nucleotide sequence ID" value="NZ_JAGGLV010000003.1"/>
</dbReference>
<reference evidence="3 4" key="1">
    <citation type="submission" date="2021-03" db="EMBL/GenBank/DDBJ databases">
        <title>Genomic Encyclopedia of Type Strains, Phase IV (KMG-IV): sequencing the most valuable type-strain genomes for metagenomic binning, comparative biology and taxonomic classification.</title>
        <authorList>
            <person name="Goeker M."/>
        </authorList>
    </citation>
    <scope>NUCLEOTIDE SEQUENCE [LARGE SCALE GENOMIC DNA]</scope>
    <source>
        <strain evidence="3 4">DSM 101953</strain>
    </source>
</reference>
<gene>
    <name evidence="3" type="ORF">J2Z70_001131</name>
</gene>
<proteinExistence type="predicted"/>
<evidence type="ECO:0000313" key="4">
    <source>
        <dbReference type="Proteomes" id="UP000773462"/>
    </source>
</evidence>
<feature type="compositionally biased region" description="Polar residues" evidence="1">
    <location>
        <begin position="1"/>
        <end position="14"/>
    </location>
</feature>
<feature type="region of interest" description="Disordered" evidence="1">
    <location>
        <begin position="1"/>
        <end position="56"/>
    </location>
</feature>
<dbReference type="EMBL" id="JAGGLV010000003">
    <property type="protein sequence ID" value="MBP2110990.1"/>
    <property type="molecule type" value="Genomic_DNA"/>
</dbReference>
<name>A0ABS4NLQ2_9BACL</name>
<evidence type="ECO:0000256" key="1">
    <source>
        <dbReference type="SAM" id="MobiDB-lite"/>
    </source>
</evidence>
<dbReference type="Proteomes" id="UP000773462">
    <property type="component" value="Unassembled WGS sequence"/>
</dbReference>